<dbReference type="OrthoDB" id="1244514at2759"/>
<keyword evidence="3" id="KW-1185">Reference proteome</keyword>
<gene>
    <name evidence="2" type="ORF">H5410_012681</name>
</gene>
<sequence length="744" mass="84488">MADTLAKEVSRLKEANSLVLWTAPPFIVSSKIEADKVGTLYVRLKKSSSTIEDVLDLAEYLLLNTWSEDFFIFDRNTTPIRHMMHLRNRDLPHPLLEIVGHQQNPNAKVLLLEVQPPAIGVFSLVSGAYDESLLLKEWSKMDTKDVMRNFSSKATSMKVPLLKSVIHHDATSSKSSHSNGSFNNWRVPSSNFGNGVLPHKEILELIKMSISLWDLQSIGGLPVQGHFYDEIVPSEVSVHDWVKFWFRGPNRYAEPLQRCQRYRATKPRIKSQSFRHIDSNFLPWTERMPFVELDVEESLRDETNLAPFCLLALQICSSSCKHISGPKEISTSSNLSVANIIFPIHYVYGWLGNTLGLHHRANRSHRSIPLCKILAEDGQSTIVLSRCSLRSLSSPYDGASDQSKEKSHPSSKSQVKSNDSLRKSLRPHPSLKPQKTGRVPRNQHQTPHISQSSSRTNELHVSSDNGNDQTSNLETLCDEISHIHVSSNSVRRPNASSNTIVIDDNNFVDEIQFASLFEWQNNDFHKILMVSEHCRKDFHSSINDGCLHRNREEPFTAKSTLVSNAGRQAGWITQFSLVKYRLNSEIRKVNIIDVSSSRIMSSHTLYTQGPEYDAAAIVLLQFSMGWDLIRKPFDRRFFSTNLETDKLLWRHHTGGQFSVNKMYKRDLATTAGKKSEPWSAIWKSVAPTKALETNNHPFLHCKVTTQVVRARGGGGEQYMLVSGGSFGRIETKNFCRERMHYRED</sequence>
<evidence type="ECO:0000313" key="3">
    <source>
        <dbReference type="Proteomes" id="UP000824120"/>
    </source>
</evidence>
<name>A0A9J6ATJ0_SOLCO</name>
<dbReference type="EMBL" id="JACXVP010000002">
    <property type="protein sequence ID" value="KAG5627463.1"/>
    <property type="molecule type" value="Genomic_DNA"/>
</dbReference>
<organism evidence="2 3">
    <name type="scientific">Solanum commersonii</name>
    <name type="common">Commerson's wild potato</name>
    <name type="synonym">Commerson's nightshade</name>
    <dbReference type="NCBI Taxonomy" id="4109"/>
    <lineage>
        <taxon>Eukaryota</taxon>
        <taxon>Viridiplantae</taxon>
        <taxon>Streptophyta</taxon>
        <taxon>Embryophyta</taxon>
        <taxon>Tracheophyta</taxon>
        <taxon>Spermatophyta</taxon>
        <taxon>Magnoliopsida</taxon>
        <taxon>eudicotyledons</taxon>
        <taxon>Gunneridae</taxon>
        <taxon>Pentapetalae</taxon>
        <taxon>asterids</taxon>
        <taxon>lamiids</taxon>
        <taxon>Solanales</taxon>
        <taxon>Solanaceae</taxon>
        <taxon>Solanoideae</taxon>
        <taxon>Solaneae</taxon>
        <taxon>Solanum</taxon>
    </lineage>
</organism>
<accession>A0A9J6ATJ0</accession>
<dbReference type="Proteomes" id="UP000824120">
    <property type="component" value="Chromosome 2"/>
</dbReference>
<dbReference type="PANTHER" id="PTHR36607">
    <property type="entry name" value="1,2-DIHYDROXY-3-KETO-5-METHYLTHIOPENTENE DIOXYGENASE 4"/>
    <property type="match status" value="1"/>
</dbReference>
<evidence type="ECO:0000256" key="1">
    <source>
        <dbReference type="SAM" id="MobiDB-lite"/>
    </source>
</evidence>
<dbReference type="PANTHER" id="PTHR36607:SF20">
    <property type="entry name" value="AMINOTRANSFERASE-LIKE PLANT MOBILE DOMAIN-CONTAINING PROTEIN"/>
    <property type="match status" value="1"/>
</dbReference>
<feature type="compositionally biased region" description="Polar residues" evidence="1">
    <location>
        <begin position="442"/>
        <end position="472"/>
    </location>
</feature>
<proteinExistence type="predicted"/>
<dbReference type="AlphaFoldDB" id="A0A9J6ATJ0"/>
<protein>
    <submittedName>
        <fullName evidence="2">Uncharacterized protein</fullName>
    </submittedName>
</protein>
<feature type="region of interest" description="Disordered" evidence="1">
    <location>
        <begin position="395"/>
        <end position="472"/>
    </location>
</feature>
<comment type="caution">
    <text evidence="2">The sequence shown here is derived from an EMBL/GenBank/DDBJ whole genome shotgun (WGS) entry which is preliminary data.</text>
</comment>
<evidence type="ECO:0000313" key="2">
    <source>
        <dbReference type="EMBL" id="KAG5627463.1"/>
    </source>
</evidence>
<reference evidence="2 3" key="1">
    <citation type="submission" date="2020-09" db="EMBL/GenBank/DDBJ databases">
        <title>De no assembly of potato wild relative species, Solanum commersonii.</title>
        <authorList>
            <person name="Cho K."/>
        </authorList>
    </citation>
    <scope>NUCLEOTIDE SEQUENCE [LARGE SCALE GENOMIC DNA]</scope>
    <source>
        <strain evidence="2">LZ3.2</strain>
        <tissue evidence="2">Leaf</tissue>
    </source>
</reference>